<gene>
    <name evidence="2" type="ORF">ACFO3U_00735</name>
</gene>
<dbReference type="Gene3D" id="3.40.50.10090">
    <property type="match status" value="2"/>
</dbReference>
<evidence type="ECO:0000313" key="3">
    <source>
        <dbReference type="Proteomes" id="UP001595885"/>
    </source>
</evidence>
<dbReference type="SUPFAM" id="SSF69618">
    <property type="entry name" value="HemD-like"/>
    <property type="match status" value="1"/>
</dbReference>
<proteinExistence type="predicted"/>
<dbReference type="GO" id="GO:0004852">
    <property type="term" value="F:uroporphyrinogen-III synthase activity"/>
    <property type="evidence" value="ECO:0007669"/>
    <property type="project" value="UniProtKB-EC"/>
</dbReference>
<keyword evidence="3" id="KW-1185">Reference proteome</keyword>
<protein>
    <submittedName>
        <fullName evidence="2">Uroporphyrinogen-III synthase</fullName>
        <ecNumber evidence="2">4.2.1.75</ecNumber>
    </submittedName>
</protein>
<dbReference type="PANTHER" id="PTHR12390:SF0">
    <property type="entry name" value="UROPORPHYRINOGEN-III SYNTHASE"/>
    <property type="match status" value="1"/>
</dbReference>
<dbReference type="CDD" id="cd06578">
    <property type="entry name" value="HemD"/>
    <property type="match status" value="1"/>
</dbReference>
<dbReference type="InterPro" id="IPR036108">
    <property type="entry name" value="4pyrrol_syn_uPrphyn_synt_sf"/>
</dbReference>
<keyword evidence="2" id="KW-0456">Lyase</keyword>
<dbReference type="Proteomes" id="UP001595885">
    <property type="component" value="Unassembled WGS sequence"/>
</dbReference>
<feature type="domain" description="Tetrapyrrole biosynthesis uroporphyrinogen III synthase" evidence="1">
    <location>
        <begin position="13"/>
        <end position="210"/>
    </location>
</feature>
<reference evidence="3" key="1">
    <citation type="journal article" date="2019" name="Int. J. Syst. Evol. Microbiol.">
        <title>The Global Catalogue of Microorganisms (GCM) 10K type strain sequencing project: providing services to taxonomists for standard genome sequencing and annotation.</title>
        <authorList>
            <consortium name="The Broad Institute Genomics Platform"/>
            <consortium name="The Broad Institute Genome Sequencing Center for Infectious Disease"/>
            <person name="Wu L."/>
            <person name="Ma J."/>
        </authorList>
    </citation>
    <scope>NUCLEOTIDE SEQUENCE [LARGE SCALE GENOMIC DNA]</scope>
    <source>
        <strain evidence="3">CCUG 50349</strain>
    </source>
</reference>
<dbReference type="InterPro" id="IPR003754">
    <property type="entry name" value="4pyrrol_synth_uPrphyn_synth"/>
</dbReference>
<dbReference type="RefSeq" id="WP_379737474.1">
    <property type="nucleotide sequence ID" value="NZ_JBHSGW010000001.1"/>
</dbReference>
<dbReference type="Pfam" id="PF02602">
    <property type="entry name" value="HEM4"/>
    <property type="match status" value="1"/>
</dbReference>
<name>A0ABV9P1Q4_9FLAO</name>
<dbReference type="EMBL" id="JBHSGW010000001">
    <property type="protein sequence ID" value="MFC4738511.1"/>
    <property type="molecule type" value="Genomic_DNA"/>
</dbReference>
<dbReference type="PANTHER" id="PTHR12390">
    <property type="entry name" value="UROPORPHYRINOGEN III SYNTHASE"/>
    <property type="match status" value="1"/>
</dbReference>
<sequence length="218" mass="24963">MKTILSTKKLEKATKKRLSDAGFNVIEKPFIKTNSIDFQVKTINEFVIFTSKNSVKSVLKHKVESQVKEKKIFCVGQKTKKFLEKNHFKVQETADYASDLGSIIVEKYKNNSFTFFSGNIRRNTLPDLLNENNIKWNEVVVYETTLNPKKVTSKIDGILFFSPSAVDSYLTKNKLENQTCFCIGTTTAKALEHKTENIKIASQPTVENVIEEVLKYYK</sequence>
<evidence type="ECO:0000313" key="2">
    <source>
        <dbReference type="EMBL" id="MFC4738511.1"/>
    </source>
</evidence>
<evidence type="ECO:0000259" key="1">
    <source>
        <dbReference type="Pfam" id="PF02602"/>
    </source>
</evidence>
<dbReference type="EC" id="4.2.1.75" evidence="2"/>
<accession>A0ABV9P1Q4</accession>
<comment type="caution">
    <text evidence="2">The sequence shown here is derived from an EMBL/GenBank/DDBJ whole genome shotgun (WGS) entry which is preliminary data.</text>
</comment>
<organism evidence="2 3">
    <name type="scientific">Flavobacterium ponti</name>
    <dbReference type="NCBI Taxonomy" id="665133"/>
    <lineage>
        <taxon>Bacteria</taxon>
        <taxon>Pseudomonadati</taxon>
        <taxon>Bacteroidota</taxon>
        <taxon>Flavobacteriia</taxon>
        <taxon>Flavobacteriales</taxon>
        <taxon>Flavobacteriaceae</taxon>
        <taxon>Flavobacterium</taxon>
    </lineage>
</organism>
<dbReference type="InterPro" id="IPR039793">
    <property type="entry name" value="UROS/Hem4"/>
</dbReference>